<dbReference type="SMART" id="SM00408">
    <property type="entry name" value="IGc2"/>
    <property type="match status" value="2"/>
</dbReference>
<dbReference type="GO" id="GO:0030424">
    <property type="term" value="C:axon"/>
    <property type="evidence" value="ECO:0007669"/>
    <property type="project" value="TreeGrafter"/>
</dbReference>
<keyword evidence="4" id="KW-1185">Reference proteome</keyword>
<accession>A0A8B9FIT7</accession>
<dbReference type="Proteomes" id="UP000694522">
    <property type="component" value="Unplaced"/>
</dbReference>
<dbReference type="InterPro" id="IPR050958">
    <property type="entry name" value="Cell_Adh-Cytoskel_Orgn"/>
</dbReference>
<evidence type="ECO:0000313" key="3">
    <source>
        <dbReference type="Ensembl" id="ENSACOP00000010536.1"/>
    </source>
</evidence>
<feature type="region of interest" description="Disordered" evidence="1">
    <location>
        <begin position="401"/>
        <end position="460"/>
    </location>
</feature>
<feature type="domain" description="Ig-like" evidence="2">
    <location>
        <begin position="311"/>
        <end position="400"/>
    </location>
</feature>
<sequence length="532" mass="60645">MRQLESNEKYEIKYEEGVATMYVKDVSKSDDGTYRCKVVNDYGEDSSYAELFVKGVREISEHYRCRTVRKVKRRVDTMRLLERQKIKPGDDDRKYTFESDKGLYQLVINNVTEEDDAEYSIVARNKYGEDSCKAKLTVIPHPPPADATLRPMFKRLLANAECQEGQNVSFEIRVSGIPKPTLKWEKDGQPLSLGPNFDIIHEGLDYYALHIRDTLPEDSGYYRVTATNSAGSTSCQAYLKVERLKYVKREYKTEEEREKHVQREVKSEMSATRESLLSYEHYAASEAKLTAAEEKSLEERTAHKAFKSTLPATILTKPRSITVSEGETARFSCDVDGEPAPVITWFRAGQTIVSSRRFQVTRTQYKSTFEITPVQMSDEGSYTVVVENSEGRQEAHFNLTIQRTKIPEKTITAPPTVKSPEPRVKSPEPVKSPKRVKSPEPISSPSKAKSPPADKTVPAEKVQLPTAMSIHSRMTVLRPWCWQLLFPHLLTEPVSMKQNNSTVKKFYVNVTELGLLFYLLHHIPVPSTKELL</sequence>
<dbReference type="InterPro" id="IPR003599">
    <property type="entry name" value="Ig_sub"/>
</dbReference>
<dbReference type="InterPro" id="IPR003598">
    <property type="entry name" value="Ig_sub2"/>
</dbReference>
<dbReference type="FunFam" id="2.60.40.10:FF:001477">
    <property type="entry name" value="Titin b"/>
    <property type="match status" value="1"/>
</dbReference>
<dbReference type="InterPro" id="IPR036179">
    <property type="entry name" value="Ig-like_dom_sf"/>
</dbReference>
<dbReference type="GO" id="GO:0043025">
    <property type="term" value="C:neuronal cell body"/>
    <property type="evidence" value="ECO:0007669"/>
    <property type="project" value="TreeGrafter"/>
</dbReference>
<name>A0A8B9FIT7_9PSIT</name>
<evidence type="ECO:0000313" key="4">
    <source>
        <dbReference type="Proteomes" id="UP000694522"/>
    </source>
</evidence>
<feature type="domain" description="Ig-like" evidence="2">
    <location>
        <begin position="151"/>
        <end position="240"/>
    </location>
</feature>
<dbReference type="GO" id="GO:0007156">
    <property type="term" value="P:homophilic cell adhesion via plasma membrane adhesion molecules"/>
    <property type="evidence" value="ECO:0007669"/>
    <property type="project" value="TreeGrafter"/>
</dbReference>
<dbReference type="Gene3D" id="2.60.40.10">
    <property type="entry name" value="Immunoglobulins"/>
    <property type="match status" value="4"/>
</dbReference>
<dbReference type="PROSITE" id="PS50835">
    <property type="entry name" value="IG_LIKE"/>
    <property type="match status" value="2"/>
</dbReference>
<dbReference type="InterPro" id="IPR013783">
    <property type="entry name" value="Ig-like_fold"/>
</dbReference>
<reference evidence="3" key="2">
    <citation type="submission" date="2025-09" db="UniProtKB">
        <authorList>
            <consortium name="Ensembl"/>
        </authorList>
    </citation>
    <scope>IDENTIFICATION</scope>
</reference>
<dbReference type="AlphaFoldDB" id="A0A8B9FIT7"/>
<reference evidence="3" key="1">
    <citation type="submission" date="2025-08" db="UniProtKB">
        <authorList>
            <consortium name="Ensembl"/>
        </authorList>
    </citation>
    <scope>IDENTIFICATION</scope>
</reference>
<dbReference type="InterPro" id="IPR013098">
    <property type="entry name" value="Ig_I-set"/>
</dbReference>
<dbReference type="SUPFAM" id="SSF48726">
    <property type="entry name" value="Immunoglobulin"/>
    <property type="match status" value="4"/>
</dbReference>
<dbReference type="PANTHER" id="PTHR45080">
    <property type="entry name" value="CONTACTIN 5"/>
    <property type="match status" value="1"/>
</dbReference>
<proteinExistence type="predicted"/>
<dbReference type="FunFam" id="2.60.40.10:FF:001115">
    <property type="entry name" value="Titin b"/>
    <property type="match status" value="1"/>
</dbReference>
<dbReference type="Ensembl" id="ENSACOT00000010904.1">
    <property type="protein sequence ID" value="ENSACOP00000010536.1"/>
    <property type="gene ID" value="ENSACOG00000007256.1"/>
</dbReference>
<evidence type="ECO:0000259" key="2">
    <source>
        <dbReference type="PROSITE" id="PS50835"/>
    </source>
</evidence>
<organism evidence="3 4">
    <name type="scientific">Amazona collaria</name>
    <name type="common">yellow-billed parrot</name>
    <dbReference type="NCBI Taxonomy" id="241587"/>
    <lineage>
        <taxon>Eukaryota</taxon>
        <taxon>Metazoa</taxon>
        <taxon>Chordata</taxon>
        <taxon>Craniata</taxon>
        <taxon>Vertebrata</taxon>
        <taxon>Euteleostomi</taxon>
        <taxon>Archelosauria</taxon>
        <taxon>Archosauria</taxon>
        <taxon>Dinosauria</taxon>
        <taxon>Saurischia</taxon>
        <taxon>Theropoda</taxon>
        <taxon>Coelurosauria</taxon>
        <taxon>Aves</taxon>
        <taxon>Neognathae</taxon>
        <taxon>Neoaves</taxon>
        <taxon>Telluraves</taxon>
        <taxon>Australaves</taxon>
        <taxon>Psittaciformes</taxon>
        <taxon>Psittacidae</taxon>
        <taxon>Amazona</taxon>
    </lineage>
</organism>
<evidence type="ECO:0000256" key="1">
    <source>
        <dbReference type="SAM" id="MobiDB-lite"/>
    </source>
</evidence>
<dbReference type="GO" id="GO:0005886">
    <property type="term" value="C:plasma membrane"/>
    <property type="evidence" value="ECO:0007669"/>
    <property type="project" value="TreeGrafter"/>
</dbReference>
<feature type="compositionally biased region" description="Low complexity" evidence="1">
    <location>
        <begin position="439"/>
        <end position="451"/>
    </location>
</feature>
<dbReference type="Pfam" id="PF07679">
    <property type="entry name" value="I-set"/>
    <property type="match status" value="4"/>
</dbReference>
<dbReference type="GO" id="GO:0050808">
    <property type="term" value="P:synapse organization"/>
    <property type="evidence" value="ECO:0007669"/>
    <property type="project" value="TreeGrafter"/>
</dbReference>
<dbReference type="InterPro" id="IPR007110">
    <property type="entry name" value="Ig-like_dom"/>
</dbReference>
<dbReference type="GO" id="GO:0008046">
    <property type="term" value="F:axon guidance receptor activity"/>
    <property type="evidence" value="ECO:0007669"/>
    <property type="project" value="TreeGrafter"/>
</dbReference>
<dbReference type="PANTHER" id="PTHR45080:SF28">
    <property type="entry name" value="HEMICENTIN-2"/>
    <property type="match status" value="1"/>
</dbReference>
<protein>
    <recommendedName>
        <fullName evidence="2">Ig-like domain-containing protein</fullName>
    </recommendedName>
</protein>
<dbReference type="SMART" id="SM00409">
    <property type="entry name" value="IG"/>
    <property type="match status" value="3"/>
</dbReference>
<dbReference type="CDD" id="cd05747">
    <property type="entry name" value="IgI_Titin_like"/>
    <property type="match status" value="1"/>
</dbReference>